<dbReference type="AlphaFoldDB" id="A0A916S193"/>
<dbReference type="Proteomes" id="UP000646478">
    <property type="component" value="Unassembled WGS sequence"/>
</dbReference>
<feature type="region of interest" description="Disordered" evidence="1">
    <location>
        <begin position="208"/>
        <end position="239"/>
    </location>
</feature>
<dbReference type="PANTHER" id="PTHR34989:SF1">
    <property type="entry name" value="PROTEIN HDED"/>
    <property type="match status" value="1"/>
</dbReference>
<keyword evidence="2" id="KW-0472">Membrane</keyword>
<feature type="transmembrane region" description="Helical" evidence="2">
    <location>
        <begin position="84"/>
        <end position="102"/>
    </location>
</feature>
<organism evidence="3 4">
    <name type="scientific">Brucella endophytica</name>
    <dbReference type="NCBI Taxonomy" id="1963359"/>
    <lineage>
        <taxon>Bacteria</taxon>
        <taxon>Pseudomonadati</taxon>
        <taxon>Pseudomonadota</taxon>
        <taxon>Alphaproteobacteria</taxon>
        <taxon>Hyphomicrobiales</taxon>
        <taxon>Brucellaceae</taxon>
        <taxon>Brucella/Ochrobactrum group</taxon>
        <taxon>Brucella</taxon>
    </lineage>
</organism>
<dbReference type="InterPro" id="IPR005325">
    <property type="entry name" value="DUF308_memb"/>
</dbReference>
<dbReference type="Pfam" id="PF03729">
    <property type="entry name" value="DUF308"/>
    <property type="match status" value="1"/>
</dbReference>
<evidence type="ECO:0000256" key="2">
    <source>
        <dbReference type="SAM" id="Phobius"/>
    </source>
</evidence>
<feature type="transmembrane region" description="Helical" evidence="2">
    <location>
        <begin position="140"/>
        <end position="161"/>
    </location>
</feature>
<feature type="transmembrane region" description="Helical" evidence="2">
    <location>
        <begin position="108"/>
        <end position="128"/>
    </location>
</feature>
<keyword evidence="4" id="KW-1185">Reference proteome</keyword>
<comment type="caution">
    <text evidence="3">The sequence shown here is derived from an EMBL/GenBank/DDBJ whole genome shotgun (WGS) entry which is preliminary data.</text>
</comment>
<feature type="compositionally biased region" description="Low complexity" evidence="1">
    <location>
        <begin position="223"/>
        <end position="239"/>
    </location>
</feature>
<proteinExistence type="predicted"/>
<evidence type="ECO:0000256" key="1">
    <source>
        <dbReference type="SAM" id="MobiDB-lite"/>
    </source>
</evidence>
<dbReference type="EMBL" id="BMHH01000001">
    <property type="protein sequence ID" value="GGA79909.1"/>
    <property type="molecule type" value="Genomic_DNA"/>
</dbReference>
<evidence type="ECO:0000313" key="4">
    <source>
        <dbReference type="Proteomes" id="UP000646478"/>
    </source>
</evidence>
<gene>
    <name evidence="3" type="ORF">GCM10011491_03980</name>
</gene>
<dbReference type="GO" id="GO:0005886">
    <property type="term" value="C:plasma membrane"/>
    <property type="evidence" value="ECO:0007669"/>
    <property type="project" value="TreeGrafter"/>
</dbReference>
<feature type="transmembrane region" description="Helical" evidence="2">
    <location>
        <begin position="56"/>
        <end position="77"/>
    </location>
</feature>
<protein>
    <recommendedName>
        <fullName evidence="5">HdeD family acid-resistance protein</fullName>
    </recommendedName>
</protein>
<evidence type="ECO:0008006" key="5">
    <source>
        <dbReference type="Google" id="ProtNLM"/>
    </source>
</evidence>
<name>A0A916S193_9HYPH</name>
<reference evidence="3" key="1">
    <citation type="journal article" date="2014" name="Int. J. Syst. Evol. Microbiol.">
        <title>Complete genome sequence of Corynebacterium casei LMG S-19264T (=DSM 44701T), isolated from a smear-ripened cheese.</title>
        <authorList>
            <consortium name="US DOE Joint Genome Institute (JGI-PGF)"/>
            <person name="Walter F."/>
            <person name="Albersmeier A."/>
            <person name="Kalinowski J."/>
            <person name="Ruckert C."/>
        </authorList>
    </citation>
    <scope>NUCLEOTIDE SEQUENCE</scope>
    <source>
        <strain evidence="3">CGMCC 1.15082</strain>
    </source>
</reference>
<feature type="transmembrane region" description="Helical" evidence="2">
    <location>
        <begin position="27"/>
        <end position="50"/>
    </location>
</feature>
<accession>A0A916S193</accession>
<dbReference type="PANTHER" id="PTHR34989">
    <property type="entry name" value="PROTEIN HDED"/>
    <property type="match status" value="1"/>
</dbReference>
<keyword evidence="2" id="KW-1133">Transmembrane helix</keyword>
<keyword evidence="2" id="KW-0812">Transmembrane</keyword>
<dbReference type="InterPro" id="IPR052712">
    <property type="entry name" value="Acid_resist_chaperone_HdeD"/>
</dbReference>
<evidence type="ECO:0000313" key="3">
    <source>
        <dbReference type="EMBL" id="GGA79909.1"/>
    </source>
</evidence>
<sequence length="239" mass="24813">MAKTPGNIMPANIPNAADVSEILRSKWAWFVGIGVLLLILGGIALGNLVLATVASVLFIGMLMLLGGIVEIVHAFGVTGWKSHLFWALSGLLYAAAGIVAFMNPILASTVLTFLLAAALLATGLVRIWSGYEARHNTTGWGWIVATGVLTALVGIVIALGWPVNSLWVLGAFLAIDLIFQGWSFIAFGLGLKGFGSPAPLAAAVNAPAPAGARKTTRAKPAARAKTTTSRTRTTAAKAK</sequence>
<feature type="transmembrane region" description="Helical" evidence="2">
    <location>
        <begin position="167"/>
        <end position="191"/>
    </location>
</feature>
<reference evidence="3" key="2">
    <citation type="submission" date="2020-09" db="EMBL/GenBank/DDBJ databases">
        <authorList>
            <person name="Sun Q."/>
            <person name="Zhou Y."/>
        </authorList>
    </citation>
    <scope>NUCLEOTIDE SEQUENCE</scope>
    <source>
        <strain evidence="3">CGMCC 1.15082</strain>
    </source>
</reference>